<dbReference type="OMA" id="DYLRPPD"/>
<accession>B6H771</accession>
<dbReference type="AlphaFoldDB" id="B6H771"/>
<keyword evidence="2" id="KW-1185">Reference proteome</keyword>
<reference evidence="1 2" key="1">
    <citation type="journal article" date="2008" name="Nat. Biotechnol.">
        <title>Genome sequencing and analysis of the filamentous fungus Penicillium chrysogenum.</title>
        <authorList>
            <person name="van den Berg M.A."/>
            <person name="Albang R."/>
            <person name="Albermann K."/>
            <person name="Badger J.H."/>
            <person name="Daran J.-M."/>
            <person name="Driessen A.J.M."/>
            <person name="Garcia-Estrada C."/>
            <person name="Fedorova N.D."/>
            <person name="Harris D.M."/>
            <person name="Heijne W.H.M."/>
            <person name="Joardar V.S."/>
            <person name="Kiel J.A.K.W."/>
            <person name="Kovalchuk A."/>
            <person name="Martin J.F."/>
            <person name="Nierman W.C."/>
            <person name="Nijland J.G."/>
            <person name="Pronk J.T."/>
            <person name="Roubos J.A."/>
            <person name="van der Klei I.J."/>
            <person name="van Peij N.N.M.E."/>
            <person name="Veenhuis M."/>
            <person name="von Doehren H."/>
            <person name="Wagner C."/>
            <person name="Wortman J.R."/>
            <person name="Bovenberg R.A.L."/>
        </authorList>
    </citation>
    <scope>NUCLEOTIDE SEQUENCE [LARGE SCALE GENOMIC DNA]</scope>
    <source>
        <strain evidence="2">ATCC 28089 / DSM 1075 / NRRL 1951 / Wisconsin 54-1255</strain>
    </source>
</reference>
<dbReference type="HOGENOM" id="CLU_1960302_0_0_1"/>
<dbReference type="Proteomes" id="UP000000724">
    <property type="component" value="Contig Pc00c16"/>
</dbReference>
<evidence type="ECO:0000313" key="1">
    <source>
        <dbReference type="EMBL" id="CAP92920.1"/>
    </source>
</evidence>
<dbReference type="EMBL" id="AM920431">
    <property type="protein sequence ID" value="CAP92920.1"/>
    <property type="molecule type" value="Genomic_DNA"/>
</dbReference>
<sequence>MPRLWLLYATHDLLRDRALRYVDYLVSVVPTNSGTTSCDVLLPVVDHGTIFVEIRDETTSGYTRQLAVQHRTSGTASNLQVVVLLLVFKDYVNQKKPLKRHKKIIREDYLRPPDYDRISGRLFLSIVK</sequence>
<organism evidence="1 2">
    <name type="scientific">Penicillium rubens (strain ATCC 28089 / DSM 1075 / NRRL 1951 / Wisconsin 54-1255)</name>
    <name type="common">Penicillium chrysogenum</name>
    <dbReference type="NCBI Taxonomy" id="500485"/>
    <lineage>
        <taxon>Eukaryota</taxon>
        <taxon>Fungi</taxon>
        <taxon>Dikarya</taxon>
        <taxon>Ascomycota</taxon>
        <taxon>Pezizomycotina</taxon>
        <taxon>Eurotiomycetes</taxon>
        <taxon>Eurotiomycetidae</taxon>
        <taxon>Eurotiales</taxon>
        <taxon>Aspergillaceae</taxon>
        <taxon>Penicillium</taxon>
        <taxon>Penicillium chrysogenum species complex</taxon>
    </lineage>
</organism>
<name>B6H771_PENRW</name>
<proteinExistence type="predicted"/>
<evidence type="ECO:0000313" key="2">
    <source>
        <dbReference type="Proteomes" id="UP000000724"/>
    </source>
</evidence>
<dbReference type="VEuPathDB" id="FungiDB:PCH_Pc16g02500"/>
<protein>
    <submittedName>
        <fullName evidence="1">Uncharacterized protein</fullName>
    </submittedName>
</protein>
<gene>
    <name evidence="1" type="ORF">Pc16g02500</name>
    <name evidence="1" type="ORF">PCH_Pc16g02500</name>
</gene>